<keyword evidence="7" id="KW-1185">Reference proteome</keyword>
<organism evidence="6 7">
    <name type="scientific">Actinophytocola glycyrrhizae</name>
    <dbReference type="NCBI Taxonomy" id="2044873"/>
    <lineage>
        <taxon>Bacteria</taxon>
        <taxon>Bacillati</taxon>
        <taxon>Actinomycetota</taxon>
        <taxon>Actinomycetes</taxon>
        <taxon>Pseudonocardiales</taxon>
        <taxon>Pseudonocardiaceae</taxon>
    </lineage>
</organism>
<evidence type="ECO:0000256" key="5">
    <source>
        <dbReference type="SAM" id="Phobius"/>
    </source>
</evidence>
<name>A0ABV9S1C6_9PSEU</name>
<evidence type="ECO:0000256" key="2">
    <source>
        <dbReference type="ARBA" id="ARBA00022692"/>
    </source>
</evidence>
<reference evidence="7" key="1">
    <citation type="journal article" date="2019" name="Int. J. Syst. Evol. Microbiol.">
        <title>The Global Catalogue of Microorganisms (GCM) 10K type strain sequencing project: providing services to taxonomists for standard genome sequencing and annotation.</title>
        <authorList>
            <consortium name="The Broad Institute Genomics Platform"/>
            <consortium name="The Broad Institute Genome Sequencing Center for Infectious Disease"/>
            <person name="Wu L."/>
            <person name="Ma J."/>
        </authorList>
    </citation>
    <scope>NUCLEOTIDE SEQUENCE [LARGE SCALE GENOMIC DNA]</scope>
    <source>
        <strain evidence="7">ZS-22-S1</strain>
    </source>
</reference>
<dbReference type="InterPro" id="IPR032808">
    <property type="entry name" value="DoxX"/>
</dbReference>
<accession>A0ABV9S1C6</accession>
<evidence type="ECO:0000313" key="6">
    <source>
        <dbReference type="EMBL" id="MFC4855450.1"/>
    </source>
</evidence>
<protein>
    <submittedName>
        <fullName evidence="6">DoxX family protein</fullName>
    </submittedName>
</protein>
<evidence type="ECO:0000256" key="1">
    <source>
        <dbReference type="ARBA" id="ARBA00004141"/>
    </source>
</evidence>
<dbReference type="EMBL" id="JBHSIS010000007">
    <property type="protein sequence ID" value="MFC4855450.1"/>
    <property type="molecule type" value="Genomic_DNA"/>
</dbReference>
<dbReference type="Proteomes" id="UP001595859">
    <property type="component" value="Unassembled WGS sequence"/>
</dbReference>
<evidence type="ECO:0000256" key="4">
    <source>
        <dbReference type="ARBA" id="ARBA00023136"/>
    </source>
</evidence>
<proteinExistence type="predicted"/>
<comment type="subcellular location">
    <subcellularLocation>
        <location evidence="1">Membrane</location>
        <topology evidence="1">Multi-pass membrane protein</topology>
    </subcellularLocation>
</comment>
<keyword evidence="4 5" id="KW-0472">Membrane</keyword>
<keyword evidence="3 5" id="KW-1133">Transmembrane helix</keyword>
<dbReference type="Pfam" id="PF13564">
    <property type="entry name" value="DoxX_2"/>
    <property type="match status" value="1"/>
</dbReference>
<evidence type="ECO:0000256" key="3">
    <source>
        <dbReference type="ARBA" id="ARBA00022989"/>
    </source>
</evidence>
<evidence type="ECO:0000313" key="7">
    <source>
        <dbReference type="Proteomes" id="UP001595859"/>
    </source>
</evidence>
<gene>
    <name evidence="6" type="ORF">ACFPCV_18215</name>
</gene>
<feature type="transmembrane region" description="Helical" evidence="5">
    <location>
        <begin position="91"/>
        <end position="111"/>
    </location>
</feature>
<sequence length="112" mass="11458">MSTAHVVVSLVAAAMVGFSAGSVLLHAKWVVGPLADYGVPRSWWPWLGAAKAAGAAGLAAGVFVPVLGVVAGICLVLYFACAMITVLRARFWAHVSAPVLYVAPVVASLVLT</sequence>
<dbReference type="RefSeq" id="WP_378057396.1">
    <property type="nucleotide sequence ID" value="NZ_JBHSIS010000007.1"/>
</dbReference>
<feature type="transmembrane region" description="Helical" evidence="5">
    <location>
        <begin position="51"/>
        <end position="79"/>
    </location>
</feature>
<keyword evidence="2 5" id="KW-0812">Transmembrane</keyword>
<comment type="caution">
    <text evidence="6">The sequence shown here is derived from an EMBL/GenBank/DDBJ whole genome shotgun (WGS) entry which is preliminary data.</text>
</comment>